<reference evidence="2 3" key="1">
    <citation type="submission" date="2019-10" db="EMBL/GenBank/DDBJ databases">
        <title>Assembly and Annotation for the nematode Trichostrongylus colubriformis.</title>
        <authorList>
            <person name="Martin J."/>
        </authorList>
    </citation>
    <scope>NUCLEOTIDE SEQUENCE [LARGE SCALE GENOMIC DNA]</scope>
    <source>
        <strain evidence="2">G859</strain>
        <tissue evidence="2">Whole worm</tissue>
    </source>
</reference>
<organism evidence="2 3">
    <name type="scientific">Trichostrongylus colubriformis</name>
    <name type="common">Black scour worm</name>
    <dbReference type="NCBI Taxonomy" id="6319"/>
    <lineage>
        <taxon>Eukaryota</taxon>
        <taxon>Metazoa</taxon>
        <taxon>Ecdysozoa</taxon>
        <taxon>Nematoda</taxon>
        <taxon>Chromadorea</taxon>
        <taxon>Rhabditida</taxon>
        <taxon>Rhabditina</taxon>
        <taxon>Rhabditomorpha</taxon>
        <taxon>Strongyloidea</taxon>
        <taxon>Trichostrongylidae</taxon>
        <taxon>Trichostrongylus</taxon>
    </lineage>
</organism>
<keyword evidence="3" id="KW-1185">Reference proteome</keyword>
<feature type="compositionally biased region" description="Low complexity" evidence="1">
    <location>
        <begin position="83"/>
        <end position="108"/>
    </location>
</feature>
<feature type="region of interest" description="Disordered" evidence="1">
    <location>
        <begin position="14"/>
        <end position="136"/>
    </location>
</feature>
<feature type="region of interest" description="Disordered" evidence="1">
    <location>
        <begin position="174"/>
        <end position="234"/>
    </location>
</feature>
<name>A0AAN8IM84_TRICO</name>
<dbReference type="EMBL" id="WIXE01014141">
    <property type="protein sequence ID" value="KAK5974507.1"/>
    <property type="molecule type" value="Genomic_DNA"/>
</dbReference>
<evidence type="ECO:0000256" key="1">
    <source>
        <dbReference type="SAM" id="MobiDB-lite"/>
    </source>
</evidence>
<evidence type="ECO:0000313" key="3">
    <source>
        <dbReference type="Proteomes" id="UP001331761"/>
    </source>
</evidence>
<accession>A0AAN8IM84</accession>
<feature type="compositionally biased region" description="Basic and acidic residues" evidence="1">
    <location>
        <begin position="210"/>
        <end position="234"/>
    </location>
</feature>
<protein>
    <submittedName>
        <fullName evidence="2">Uncharacterized protein</fullName>
    </submittedName>
</protein>
<gene>
    <name evidence="2" type="ORF">GCK32_007670</name>
</gene>
<dbReference type="AlphaFoldDB" id="A0AAN8IM84"/>
<comment type="caution">
    <text evidence="2">The sequence shown here is derived from an EMBL/GenBank/DDBJ whole genome shotgun (WGS) entry which is preliminary data.</text>
</comment>
<proteinExistence type="predicted"/>
<evidence type="ECO:0000313" key="2">
    <source>
        <dbReference type="EMBL" id="KAK5974507.1"/>
    </source>
</evidence>
<dbReference type="Proteomes" id="UP001331761">
    <property type="component" value="Unassembled WGS sequence"/>
</dbReference>
<sequence length="234" mass="24936">MAEDLPLATLTKSLQHLDVGEVPSADRSATPPPASAGSPPTKMMRSGSSRRLSTDPPFRSGWAPPRDQTSSSFGSAASDVAGPSWASAPLPAFPSASQVSSPSAANPSQRQRARATPSQSGSGRAARGVPRGEQLRLVEDLAQRAIKELDPTKYRHLPDSGYMSARFNRSLFPQVTFREDRPPREGIVPSNPGSTGRHGRGAYDGGFRTGTRERGRADPTERGGEESTVCSDRR</sequence>